<dbReference type="PANTHER" id="PTHR33175">
    <property type="entry name" value="DNA-BINDING PROTEIN HU"/>
    <property type="match status" value="1"/>
</dbReference>
<keyword evidence="2" id="KW-0226">DNA condensation</keyword>
<dbReference type="PROSITE" id="PS00045">
    <property type="entry name" value="HISTONE_LIKE"/>
    <property type="match status" value="1"/>
</dbReference>
<dbReference type="CDD" id="cd13831">
    <property type="entry name" value="HU"/>
    <property type="match status" value="1"/>
</dbReference>
<dbReference type="GO" id="GO:0003677">
    <property type="term" value="F:DNA binding"/>
    <property type="evidence" value="ECO:0007669"/>
    <property type="project" value="UniProtKB-KW"/>
</dbReference>
<dbReference type="GO" id="GO:1990178">
    <property type="term" value="C:HU-DNA complex"/>
    <property type="evidence" value="ECO:0007669"/>
    <property type="project" value="UniProtKB-ARBA"/>
</dbReference>
<dbReference type="GO" id="GO:0005829">
    <property type="term" value="C:cytosol"/>
    <property type="evidence" value="ECO:0007669"/>
    <property type="project" value="TreeGrafter"/>
</dbReference>
<evidence type="ECO:0000313" key="5">
    <source>
        <dbReference type="EMBL" id="PNH19519.1"/>
    </source>
</evidence>
<dbReference type="GO" id="GO:0042802">
    <property type="term" value="F:identical protein binding"/>
    <property type="evidence" value="ECO:0007669"/>
    <property type="project" value="UniProtKB-ARBA"/>
</dbReference>
<dbReference type="AlphaFoldDB" id="A0A2J8B415"/>
<evidence type="ECO:0000256" key="4">
    <source>
        <dbReference type="RuleBase" id="RU003939"/>
    </source>
</evidence>
<protein>
    <submittedName>
        <fullName evidence="5">Integration host factor subunit alpha</fullName>
    </submittedName>
</protein>
<dbReference type="EMBL" id="NBZD01000001">
    <property type="protein sequence ID" value="PNH19519.1"/>
    <property type="molecule type" value="Genomic_DNA"/>
</dbReference>
<dbReference type="InterPro" id="IPR010992">
    <property type="entry name" value="IHF-like_DNA-bd_dom_sf"/>
</dbReference>
<evidence type="ECO:0000256" key="1">
    <source>
        <dbReference type="ARBA" id="ARBA00010529"/>
    </source>
</evidence>
<dbReference type="GO" id="GO:1990103">
    <property type="term" value="C:DnaA-HU complex"/>
    <property type="evidence" value="ECO:0007669"/>
    <property type="project" value="UniProtKB-ARBA"/>
</dbReference>
<dbReference type="OMA" id="AFSAGKM"/>
<reference evidence="6" key="1">
    <citation type="submission" date="2017-04" db="EMBL/GenBank/DDBJ databases">
        <authorList>
            <person name="Bumgarner R.E."/>
            <person name="Fredricks D.N."/>
            <person name="Srinivasan S."/>
        </authorList>
    </citation>
    <scope>NUCLEOTIDE SEQUENCE [LARGE SCALE GENOMIC DNA]</scope>
    <source>
        <strain evidence="6">KA00405</strain>
    </source>
</reference>
<dbReference type="GO" id="GO:0030527">
    <property type="term" value="F:structural constituent of chromatin"/>
    <property type="evidence" value="ECO:0007669"/>
    <property type="project" value="InterPro"/>
</dbReference>
<dbReference type="PRINTS" id="PR01727">
    <property type="entry name" value="DNABINDINGHU"/>
</dbReference>
<name>A0A2J8B415_9FIRM</name>
<dbReference type="PANTHER" id="PTHR33175:SF3">
    <property type="entry name" value="DNA-BINDING PROTEIN HU-BETA"/>
    <property type="match status" value="1"/>
</dbReference>
<dbReference type="Pfam" id="PF00216">
    <property type="entry name" value="Bac_DNA_binding"/>
    <property type="match status" value="1"/>
</dbReference>
<dbReference type="Proteomes" id="UP000236394">
    <property type="component" value="Unassembled WGS sequence"/>
</dbReference>
<evidence type="ECO:0000313" key="6">
    <source>
        <dbReference type="Proteomes" id="UP000236394"/>
    </source>
</evidence>
<dbReference type="SUPFAM" id="SSF47729">
    <property type="entry name" value="IHF-like DNA-binding proteins"/>
    <property type="match status" value="1"/>
</dbReference>
<dbReference type="GO" id="GO:0010467">
    <property type="term" value="P:gene expression"/>
    <property type="evidence" value="ECO:0007669"/>
    <property type="project" value="UniProtKB-ARBA"/>
</dbReference>
<dbReference type="FunFam" id="4.10.520.10:FF:000001">
    <property type="entry name" value="DNA-binding protein HU"/>
    <property type="match status" value="1"/>
</dbReference>
<dbReference type="InterPro" id="IPR000119">
    <property type="entry name" value="Hist_DNA-bd"/>
</dbReference>
<proteinExistence type="inferred from homology"/>
<keyword evidence="3" id="KW-0238">DNA-binding</keyword>
<evidence type="ECO:0000256" key="3">
    <source>
        <dbReference type="ARBA" id="ARBA00023125"/>
    </source>
</evidence>
<dbReference type="Gene3D" id="4.10.520.10">
    <property type="entry name" value="IHF-like DNA-binding proteins"/>
    <property type="match status" value="1"/>
</dbReference>
<evidence type="ECO:0000256" key="2">
    <source>
        <dbReference type="ARBA" id="ARBA00023067"/>
    </source>
</evidence>
<organism evidence="5 6">
    <name type="scientific">Mageeibacillus indolicus</name>
    <dbReference type="NCBI Taxonomy" id="884684"/>
    <lineage>
        <taxon>Bacteria</taxon>
        <taxon>Bacillati</taxon>
        <taxon>Bacillota</taxon>
        <taxon>Clostridia</taxon>
        <taxon>Eubacteriales</taxon>
        <taxon>Oscillospiraceae</taxon>
        <taxon>Mageeibacillus</taxon>
    </lineage>
</organism>
<gene>
    <name evidence="5" type="ORF">B7R76_01130</name>
</gene>
<sequence>MKRNDLIASIAKAANLTKKSSEEALDAVLNTISDALIKGDKVILTGFGTFEVRARAARKGRNPATKTEIMIPASKSPAFKPGKRLKEQVNK</sequence>
<dbReference type="GO" id="GO:0006270">
    <property type="term" value="P:DNA replication initiation"/>
    <property type="evidence" value="ECO:0007669"/>
    <property type="project" value="UniProtKB-ARBA"/>
</dbReference>
<dbReference type="SMART" id="SM00411">
    <property type="entry name" value="BHL"/>
    <property type="match status" value="1"/>
</dbReference>
<accession>A0A2J8B415</accession>
<dbReference type="GO" id="GO:0030261">
    <property type="term" value="P:chromosome condensation"/>
    <property type="evidence" value="ECO:0007669"/>
    <property type="project" value="UniProtKB-KW"/>
</dbReference>
<comment type="caution">
    <text evidence="5">The sequence shown here is derived from an EMBL/GenBank/DDBJ whole genome shotgun (WGS) entry which is preliminary data.</text>
</comment>
<comment type="similarity">
    <text evidence="1 4">Belongs to the bacterial histone-like protein family.</text>
</comment>
<dbReference type="RefSeq" id="WP_012993593.1">
    <property type="nucleotide sequence ID" value="NZ_NBZD01000001.1"/>
</dbReference>
<dbReference type="InterPro" id="IPR020816">
    <property type="entry name" value="Histone-like_DNA-bd_CS"/>
</dbReference>